<dbReference type="PANTHER" id="PTHR35283:SF3">
    <property type="entry name" value="T12C22.21 PROTEIN"/>
    <property type="match status" value="1"/>
</dbReference>
<evidence type="ECO:0000256" key="1">
    <source>
        <dbReference type="SAM" id="Phobius"/>
    </source>
</evidence>
<reference evidence="2 3" key="1">
    <citation type="journal article" date="2022" name="Nat. Plants">
        <title>Genomes of leafy and leafless Platanthera orchids illuminate the evolution of mycoheterotrophy.</title>
        <authorList>
            <person name="Li M.H."/>
            <person name="Liu K.W."/>
            <person name="Li Z."/>
            <person name="Lu H.C."/>
            <person name="Ye Q.L."/>
            <person name="Zhang D."/>
            <person name="Wang J.Y."/>
            <person name="Li Y.F."/>
            <person name="Zhong Z.M."/>
            <person name="Liu X."/>
            <person name="Yu X."/>
            <person name="Liu D.K."/>
            <person name="Tu X.D."/>
            <person name="Liu B."/>
            <person name="Hao Y."/>
            <person name="Liao X.Y."/>
            <person name="Jiang Y.T."/>
            <person name="Sun W.H."/>
            <person name="Chen J."/>
            <person name="Chen Y.Q."/>
            <person name="Ai Y."/>
            <person name="Zhai J.W."/>
            <person name="Wu S.S."/>
            <person name="Zhou Z."/>
            <person name="Hsiao Y.Y."/>
            <person name="Wu W.L."/>
            <person name="Chen Y.Y."/>
            <person name="Lin Y.F."/>
            <person name="Hsu J.L."/>
            <person name="Li C.Y."/>
            <person name="Wang Z.W."/>
            <person name="Zhao X."/>
            <person name="Zhong W.Y."/>
            <person name="Ma X.K."/>
            <person name="Ma L."/>
            <person name="Huang J."/>
            <person name="Chen G.Z."/>
            <person name="Huang M.Z."/>
            <person name="Huang L."/>
            <person name="Peng D.H."/>
            <person name="Luo Y.B."/>
            <person name="Zou S.Q."/>
            <person name="Chen S.P."/>
            <person name="Lan S."/>
            <person name="Tsai W.C."/>
            <person name="Van de Peer Y."/>
            <person name="Liu Z.J."/>
        </authorList>
    </citation>
    <scope>NUCLEOTIDE SEQUENCE [LARGE SCALE GENOMIC DNA]</scope>
    <source>
        <strain evidence="2">Lor287</strain>
    </source>
</reference>
<dbReference type="EMBL" id="JBBWWQ010000010">
    <property type="protein sequence ID" value="KAK8937470.1"/>
    <property type="molecule type" value="Genomic_DNA"/>
</dbReference>
<feature type="transmembrane region" description="Helical" evidence="1">
    <location>
        <begin position="151"/>
        <end position="167"/>
    </location>
</feature>
<name>A0AAP0BGN8_9ASPA</name>
<keyword evidence="3" id="KW-1185">Reference proteome</keyword>
<keyword evidence="1" id="KW-0812">Transmembrane</keyword>
<dbReference type="AlphaFoldDB" id="A0AAP0BGN8"/>
<dbReference type="Pfam" id="PF11255">
    <property type="entry name" value="DUF3054"/>
    <property type="match status" value="1"/>
</dbReference>
<keyword evidence="1" id="KW-1133">Transmembrane helix</keyword>
<feature type="transmembrane region" description="Helical" evidence="1">
    <location>
        <begin position="207"/>
        <end position="229"/>
    </location>
</feature>
<evidence type="ECO:0008006" key="4">
    <source>
        <dbReference type="Google" id="ProtNLM"/>
    </source>
</evidence>
<keyword evidence="1" id="KW-0472">Membrane</keyword>
<gene>
    <name evidence="2" type="ORF">KSP39_PZI012040</name>
</gene>
<feature type="transmembrane region" description="Helical" evidence="1">
    <location>
        <begin position="179"/>
        <end position="201"/>
    </location>
</feature>
<proteinExistence type="predicted"/>
<dbReference type="PANTHER" id="PTHR35283">
    <property type="entry name" value="T12C22.21 PROTEIN"/>
    <property type="match status" value="1"/>
</dbReference>
<evidence type="ECO:0000313" key="2">
    <source>
        <dbReference type="EMBL" id="KAK8937470.1"/>
    </source>
</evidence>
<dbReference type="Proteomes" id="UP001418222">
    <property type="component" value="Unassembled WGS sequence"/>
</dbReference>
<dbReference type="InterPro" id="IPR021414">
    <property type="entry name" value="DUF3054"/>
</dbReference>
<feature type="transmembrane region" description="Helical" evidence="1">
    <location>
        <begin position="108"/>
        <end position="131"/>
    </location>
</feature>
<evidence type="ECO:0000313" key="3">
    <source>
        <dbReference type="Proteomes" id="UP001418222"/>
    </source>
</evidence>
<accession>A0AAP0BGN8</accession>
<organism evidence="2 3">
    <name type="scientific">Platanthera zijinensis</name>
    <dbReference type="NCBI Taxonomy" id="2320716"/>
    <lineage>
        <taxon>Eukaryota</taxon>
        <taxon>Viridiplantae</taxon>
        <taxon>Streptophyta</taxon>
        <taxon>Embryophyta</taxon>
        <taxon>Tracheophyta</taxon>
        <taxon>Spermatophyta</taxon>
        <taxon>Magnoliopsida</taxon>
        <taxon>Liliopsida</taxon>
        <taxon>Asparagales</taxon>
        <taxon>Orchidaceae</taxon>
        <taxon>Orchidoideae</taxon>
        <taxon>Orchideae</taxon>
        <taxon>Orchidinae</taxon>
        <taxon>Platanthera</taxon>
    </lineage>
</organism>
<protein>
    <recommendedName>
        <fullName evidence="4">DUF3054 domain-containing protein</fullName>
    </recommendedName>
</protein>
<comment type="caution">
    <text evidence="2">The sequence shown here is derived from an EMBL/GenBank/DDBJ whole genome shotgun (WGS) entry which is preliminary data.</text>
</comment>
<sequence>MDAVLLVTQASNGALSGRRFSAAGTASLKHSSKLRQRLSSRSRLRLDSRNFGKPLHLTHAADGEPGPSTRATSLSFPVREDDTVFVGDEGVPLEGVIQFDKPSATPSLLSWAILVLLSGGDMLCLLGFSAIGRFSHGLPVADFETLKTADPFIAGWVLSAYFLGGYGDDGKGFNGYGSALAVAARSWLLGIPLGIVIRAATSSHIPQINFVLTAMGSTGVLLLGWRALICKLLASGRNKNVDCLQRLSVFEPFEGSTSVVN</sequence>